<dbReference type="AlphaFoldDB" id="A0A0C9WGR3"/>
<dbReference type="Proteomes" id="UP000054477">
    <property type="component" value="Unassembled WGS sequence"/>
</dbReference>
<reference evidence="1 2" key="1">
    <citation type="submission" date="2014-04" db="EMBL/GenBank/DDBJ databases">
        <authorList>
            <consortium name="DOE Joint Genome Institute"/>
            <person name="Kuo A."/>
            <person name="Kohler A."/>
            <person name="Nagy L.G."/>
            <person name="Floudas D."/>
            <person name="Copeland A."/>
            <person name="Barry K.W."/>
            <person name="Cichocki N."/>
            <person name="Veneault-Fourrey C."/>
            <person name="LaButti K."/>
            <person name="Lindquist E.A."/>
            <person name="Lipzen A."/>
            <person name="Lundell T."/>
            <person name="Morin E."/>
            <person name="Murat C."/>
            <person name="Sun H."/>
            <person name="Tunlid A."/>
            <person name="Henrissat B."/>
            <person name="Grigoriev I.V."/>
            <person name="Hibbett D.S."/>
            <person name="Martin F."/>
            <person name="Nordberg H.P."/>
            <person name="Cantor M.N."/>
            <person name="Hua S.X."/>
        </authorList>
    </citation>
    <scope>NUCLEOTIDE SEQUENCE [LARGE SCALE GENOMIC DNA]</scope>
    <source>
        <strain evidence="1 2">LaAM-08-1</strain>
    </source>
</reference>
<evidence type="ECO:0000313" key="2">
    <source>
        <dbReference type="Proteomes" id="UP000054477"/>
    </source>
</evidence>
<sequence length="68" mass="7880">MNYNLPIQRPFQYFCRSCSSPRRLHTLHPSGSASRRQLTLSLTLNFDFCPSRGRCLLTKLTSFPYSLP</sequence>
<dbReference type="HOGENOM" id="CLU_2794355_0_0_1"/>
<gene>
    <name evidence="1" type="ORF">K443DRAFT_597100</name>
</gene>
<dbReference type="EMBL" id="KN839382">
    <property type="protein sequence ID" value="KIJ89894.1"/>
    <property type="molecule type" value="Genomic_DNA"/>
</dbReference>
<protein>
    <submittedName>
        <fullName evidence="1">Unplaced genomic scaffold K443scaffold_847, whole genome shotgun sequence</fullName>
    </submittedName>
</protein>
<proteinExistence type="predicted"/>
<organism evidence="1 2">
    <name type="scientific">Laccaria amethystina LaAM-08-1</name>
    <dbReference type="NCBI Taxonomy" id="1095629"/>
    <lineage>
        <taxon>Eukaryota</taxon>
        <taxon>Fungi</taxon>
        <taxon>Dikarya</taxon>
        <taxon>Basidiomycota</taxon>
        <taxon>Agaricomycotina</taxon>
        <taxon>Agaricomycetes</taxon>
        <taxon>Agaricomycetidae</taxon>
        <taxon>Agaricales</taxon>
        <taxon>Agaricineae</taxon>
        <taxon>Hydnangiaceae</taxon>
        <taxon>Laccaria</taxon>
    </lineage>
</organism>
<keyword evidence="2" id="KW-1185">Reference proteome</keyword>
<reference evidence="2" key="2">
    <citation type="submission" date="2015-01" db="EMBL/GenBank/DDBJ databases">
        <title>Evolutionary Origins and Diversification of the Mycorrhizal Mutualists.</title>
        <authorList>
            <consortium name="DOE Joint Genome Institute"/>
            <consortium name="Mycorrhizal Genomics Consortium"/>
            <person name="Kohler A."/>
            <person name="Kuo A."/>
            <person name="Nagy L.G."/>
            <person name="Floudas D."/>
            <person name="Copeland A."/>
            <person name="Barry K.W."/>
            <person name="Cichocki N."/>
            <person name="Veneault-Fourrey C."/>
            <person name="LaButti K."/>
            <person name="Lindquist E.A."/>
            <person name="Lipzen A."/>
            <person name="Lundell T."/>
            <person name="Morin E."/>
            <person name="Murat C."/>
            <person name="Riley R."/>
            <person name="Ohm R."/>
            <person name="Sun H."/>
            <person name="Tunlid A."/>
            <person name="Henrissat B."/>
            <person name="Grigoriev I.V."/>
            <person name="Hibbett D.S."/>
            <person name="Martin F."/>
        </authorList>
    </citation>
    <scope>NUCLEOTIDE SEQUENCE [LARGE SCALE GENOMIC DNA]</scope>
    <source>
        <strain evidence="2">LaAM-08-1</strain>
    </source>
</reference>
<accession>A0A0C9WGR3</accession>
<evidence type="ECO:0000313" key="1">
    <source>
        <dbReference type="EMBL" id="KIJ89894.1"/>
    </source>
</evidence>
<name>A0A0C9WGR3_9AGAR</name>